<protein>
    <submittedName>
        <fullName evidence="1">Uncharacterized protein</fullName>
    </submittedName>
</protein>
<keyword evidence="2" id="KW-1185">Reference proteome</keyword>
<dbReference type="Proteomes" id="UP000821866">
    <property type="component" value="Chromosome 11"/>
</dbReference>
<gene>
    <name evidence="1" type="ORF">HPB51_003199</name>
</gene>
<dbReference type="AlphaFoldDB" id="A0A9J6ELH1"/>
<evidence type="ECO:0000313" key="2">
    <source>
        <dbReference type="Proteomes" id="UP000821866"/>
    </source>
</evidence>
<proteinExistence type="predicted"/>
<dbReference type="SUPFAM" id="SSF52540">
    <property type="entry name" value="P-loop containing nucleoside triphosphate hydrolases"/>
    <property type="match status" value="1"/>
</dbReference>
<reference evidence="1" key="2">
    <citation type="submission" date="2021-09" db="EMBL/GenBank/DDBJ databases">
        <authorList>
            <person name="Jia N."/>
            <person name="Wang J."/>
            <person name="Shi W."/>
            <person name="Du L."/>
            <person name="Sun Y."/>
            <person name="Zhan W."/>
            <person name="Jiang J."/>
            <person name="Wang Q."/>
            <person name="Zhang B."/>
            <person name="Ji P."/>
            <person name="Sakyi L.B."/>
            <person name="Cui X."/>
            <person name="Yuan T."/>
            <person name="Jiang B."/>
            <person name="Yang W."/>
            <person name="Lam T.T.-Y."/>
            <person name="Chang Q."/>
            <person name="Ding S."/>
            <person name="Wang X."/>
            <person name="Zhu J."/>
            <person name="Ruan X."/>
            <person name="Zhao L."/>
            <person name="Wei J."/>
            <person name="Que T."/>
            <person name="Du C."/>
            <person name="Cheng J."/>
            <person name="Dai P."/>
            <person name="Han X."/>
            <person name="Huang E."/>
            <person name="Gao Y."/>
            <person name="Liu J."/>
            <person name="Shao H."/>
            <person name="Ye R."/>
            <person name="Li L."/>
            <person name="Wei W."/>
            <person name="Wang X."/>
            <person name="Wang C."/>
            <person name="Huo Q."/>
            <person name="Li W."/>
            <person name="Guo W."/>
            <person name="Chen H."/>
            <person name="Chen S."/>
            <person name="Zhou L."/>
            <person name="Zhou L."/>
            <person name="Ni X."/>
            <person name="Tian J."/>
            <person name="Zhou Y."/>
            <person name="Sheng Y."/>
            <person name="Liu T."/>
            <person name="Pan Y."/>
            <person name="Xia L."/>
            <person name="Li J."/>
            <person name="Zhao F."/>
            <person name="Cao W."/>
        </authorList>
    </citation>
    <scope>NUCLEOTIDE SEQUENCE</scope>
    <source>
        <strain evidence="1">Rmic-2018</strain>
        <tissue evidence="1">Larvae</tissue>
    </source>
</reference>
<dbReference type="Gene3D" id="3.40.50.300">
    <property type="entry name" value="P-loop containing nucleotide triphosphate hydrolases"/>
    <property type="match status" value="1"/>
</dbReference>
<name>A0A9J6ELH1_RHIMP</name>
<accession>A0A9J6ELH1</accession>
<evidence type="ECO:0000313" key="1">
    <source>
        <dbReference type="EMBL" id="KAH8034912.1"/>
    </source>
</evidence>
<organism evidence="1 2">
    <name type="scientific">Rhipicephalus microplus</name>
    <name type="common">Cattle tick</name>
    <name type="synonym">Boophilus microplus</name>
    <dbReference type="NCBI Taxonomy" id="6941"/>
    <lineage>
        <taxon>Eukaryota</taxon>
        <taxon>Metazoa</taxon>
        <taxon>Ecdysozoa</taxon>
        <taxon>Arthropoda</taxon>
        <taxon>Chelicerata</taxon>
        <taxon>Arachnida</taxon>
        <taxon>Acari</taxon>
        <taxon>Parasitiformes</taxon>
        <taxon>Ixodida</taxon>
        <taxon>Ixodoidea</taxon>
        <taxon>Ixodidae</taxon>
        <taxon>Rhipicephalinae</taxon>
        <taxon>Rhipicephalus</taxon>
        <taxon>Boophilus</taxon>
    </lineage>
</organism>
<comment type="caution">
    <text evidence="1">The sequence shown here is derived from an EMBL/GenBank/DDBJ whole genome shotgun (WGS) entry which is preliminary data.</text>
</comment>
<dbReference type="PANTHER" id="PTHR47958">
    <property type="entry name" value="ATP-DEPENDENT RNA HELICASE DBP3"/>
    <property type="match status" value="1"/>
</dbReference>
<sequence length="300" mass="33311">MKALSVPIAEAIEKAVEKVMERIAGNFCESLAQILSHQMAQMLGTAENNLSAPRNISDSSKFAKEYDSDMPQQATKALHIRDPSEISKEYGSDTPQQPTVDRNLRAPRWKELRLPPIQKDVYLEHITTARRPMEEVEAYWQTNGITVTGCDIPKPILRIYEDSFPKHISKVIEALNPGSALRAMQAQCWPVAMKGKDLVVIDLNGSKDKHQAYLVPAIIHVLHQPAVLRGSEPFVLVVTVTRIAALLVQKAADELKAGSGIRISYLLPGEPREPQLKDLGEGAHILRRNARTPRVFHGGV</sequence>
<dbReference type="InterPro" id="IPR027417">
    <property type="entry name" value="P-loop_NTPase"/>
</dbReference>
<dbReference type="VEuPathDB" id="VectorBase:LOC119181704"/>
<reference evidence="1" key="1">
    <citation type="journal article" date="2020" name="Cell">
        <title>Large-Scale Comparative Analyses of Tick Genomes Elucidate Their Genetic Diversity and Vector Capacities.</title>
        <authorList>
            <consortium name="Tick Genome and Microbiome Consortium (TIGMIC)"/>
            <person name="Jia N."/>
            <person name="Wang J."/>
            <person name="Shi W."/>
            <person name="Du L."/>
            <person name="Sun Y."/>
            <person name="Zhan W."/>
            <person name="Jiang J.F."/>
            <person name="Wang Q."/>
            <person name="Zhang B."/>
            <person name="Ji P."/>
            <person name="Bell-Sakyi L."/>
            <person name="Cui X.M."/>
            <person name="Yuan T.T."/>
            <person name="Jiang B.G."/>
            <person name="Yang W.F."/>
            <person name="Lam T.T."/>
            <person name="Chang Q.C."/>
            <person name="Ding S.J."/>
            <person name="Wang X.J."/>
            <person name="Zhu J.G."/>
            <person name="Ruan X.D."/>
            <person name="Zhao L."/>
            <person name="Wei J.T."/>
            <person name="Ye R.Z."/>
            <person name="Que T.C."/>
            <person name="Du C.H."/>
            <person name="Zhou Y.H."/>
            <person name="Cheng J.X."/>
            <person name="Dai P.F."/>
            <person name="Guo W.B."/>
            <person name="Han X.H."/>
            <person name="Huang E.J."/>
            <person name="Li L.F."/>
            <person name="Wei W."/>
            <person name="Gao Y.C."/>
            <person name="Liu J.Z."/>
            <person name="Shao H.Z."/>
            <person name="Wang X."/>
            <person name="Wang C.C."/>
            <person name="Yang T.C."/>
            <person name="Huo Q.B."/>
            <person name="Li W."/>
            <person name="Chen H.Y."/>
            <person name="Chen S.E."/>
            <person name="Zhou L.G."/>
            <person name="Ni X.B."/>
            <person name="Tian J.H."/>
            <person name="Sheng Y."/>
            <person name="Liu T."/>
            <person name="Pan Y.S."/>
            <person name="Xia L.Y."/>
            <person name="Li J."/>
            <person name="Zhao F."/>
            <person name="Cao W.C."/>
        </authorList>
    </citation>
    <scope>NUCLEOTIDE SEQUENCE</scope>
    <source>
        <strain evidence="1">Rmic-2018</strain>
    </source>
</reference>
<dbReference type="EMBL" id="JABSTU010000003">
    <property type="protein sequence ID" value="KAH8034912.1"/>
    <property type="molecule type" value="Genomic_DNA"/>
</dbReference>